<dbReference type="InterPro" id="IPR003607">
    <property type="entry name" value="HD/PDEase_dom"/>
</dbReference>
<evidence type="ECO:0000259" key="1">
    <source>
        <dbReference type="PROSITE" id="PS51831"/>
    </source>
</evidence>
<name>A0A9D2G8N4_9FIRM</name>
<dbReference type="CDD" id="cd00077">
    <property type="entry name" value="HDc"/>
    <property type="match status" value="1"/>
</dbReference>
<reference evidence="2" key="1">
    <citation type="journal article" date="2021" name="PeerJ">
        <title>Extensive microbial diversity within the chicken gut microbiome revealed by metagenomics and culture.</title>
        <authorList>
            <person name="Gilroy R."/>
            <person name="Ravi A."/>
            <person name="Getino M."/>
            <person name="Pursley I."/>
            <person name="Horton D.L."/>
            <person name="Alikhan N.F."/>
            <person name="Baker D."/>
            <person name="Gharbi K."/>
            <person name="Hall N."/>
            <person name="Watson M."/>
            <person name="Adriaenssens E.M."/>
            <person name="Foster-Nyarko E."/>
            <person name="Jarju S."/>
            <person name="Secka A."/>
            <person name="Antonio M."/>
            <person name="Oren A."/>
            <person name="Chaudhuri R.R."/>
            <person name="La Ragione R."/>
            <person name="Hildebrand F."/>
            <person name="Pallen M.J."/>
        </authorList>
    </citation>
    <scope>NUCLEOTIDE SEQUENCE</scope>
    <source>
        <strain evidence="2">CHK196-3914</strain>
    </source>
</reference>
<evidence type="ECO:0000313" key="2">
    <source>
        <dbReference type="EMBL" id="HIZ74277.1"/>
    </source>
</evidence>
<dbReference type="Gene3D" id="1.10.3210.10">
    <property type="entry name" value="Hypothetical protein af1432"/>
    <property type="match status" value="1"/>
</dbReference>
<dbReference type="SMART" id="SM00471">
    <property type="entry name" value="HDc"/>
    <property type="match status" value="1"/>
</dbReference>
<gene>
    <name evidence="2" type="ORF">H9723_03390</name>
</gene>
<dbReference type="EMBL" id="DXAY01000081">
    <property type="protein sequence ID" value="HIZ74277.1"/>
    <property type="molecule type" value="Genomic_DNA"/>
</dbReference>
<accession>A0A9D2G8N4</accession>
<comment type="caution">
    <text evidence="2">The sequence shown here is derived from an EMBL/GenBank/DDBJ whole genome shotgun (WGS) entry which is preliminary data.</text>
</comment>
<dbReference type="PROSITE" id="PS51831">
    <property type="entry name" value="HD"/>
    <property type="match status" value="1"/>
</dbReference>
<dbReference type="Pfam" id="PF01966">
    <property type="entry name" value="HD"/>
    <property type="match status" value="1"/>
</dbReference>
<dbReference type="Proteomes" id="UP000824116">
    <property type="component" value="Unassembled WGS sequence"/>
</dbReference>
<proteinExistence type="predicted"/>
<protein>
    <submittedName>
        <fullName evidence="2">HD domain-containing protein</fullName>
    </submittedName>
</protein>
<dbReference type="InterPro" id="IPR006674">
    <property type="entry name" value="HD_domain"/>
</dbReference>
<feature type="domain" description="HD" evidence="1">
    <location>
        <begin position="27"/>
        <end position="146"/>
    </location>
</feature>
<sequence length="255" mass="29874">MNFEAAKQFFEEYLDGYDRENDKVKLKIIHTYGVVEQSRNLAERLMLSEEDTSLAMIIALLHDIGRFEQLKRYDSFEPATMDHAAYGVKVLFEEGMIRRFVACDVWDDIIRTAIAKHSDFILEGIDEERTLFHAKLIRDADKLDNCRVKLEDDLETFMGATAAEIGAQRISPKVKEDALAGRSIYSPDRETLMDYWVSYLAYFYDLNFRESLDIVEENDYVRRIFDRVPYTEPGTRQTMEKLREKLVTYVREGVK</sequence>
<organism evidence="2 3">
    <name type="scientific">Candidatus Mediterraneibacter stercoravium</name>
    <dbReference type="NCBI Taxonomy" id="2838685"/>
    <lineage>
        <taxon>Bacteria</taxon>
        <taxon>Bacillati</taxon>
        <taxon>Bacillota</taxon>
        <taxon>Clostridia</taxon>
        <taxon>Lachnospirales</taxon>
        <taxon>Lachnospiraceae</taxon>
        <taxon>Mediterraneibacter</taxon>
    </lineage>
</organism>
<reference evidence="2" key="2">
    <citation type="submission" date="2021-04" db="EMBL/GenBank/DDBJ databases">
        <authorList>
            <person name="Gilroy R."/>
        </authorList>
    </citation>
    <scope>NUCLEOTIDE SEQUENCE</scope>
    <source>
        <strain evidence="2">CHK196-3914</strain>
    </source>
</reference>
<dbReference type="SUPFAM" id="SSF109604">
    <property type="entry name" value="HD-domain/PDEase-like"/>
    <property type="match status" value="1"/>
</dbReference>
<dbReference type="AlphaFoldDB" id="A0A9D2G8N4"/>
<evidence type="ECO:0000313" key="3">
    <source>
        <dbReference type="Proteomes" id="UP000824116"/>
    </source>
</evidence>